<dbReference type="EMBL" id="LR798355">
    <property type="protein sequence ID" value="CAB5225893.1"/>
    <property type="molecule type" value="Genomic_DNA"/>
</dbReference>
<reference evidence="1" key="1">
    <citation type="submission" date="2020-05" db="EMBL/GenBank/DDBJ databases">
        <authorList>
            <person name="Chiriac C."/>
            <person name="Salcher M."/>
            <person name="Ghai R."/>
            <person name="Kavagutti S V."/>
        </authorList>
    </citation>
    <scope>NUCLEOTIDE SEQUENCE</scope>
</reference>
<sequence>MDAGLVSVLGAGMERMLCTSTVDVYRYISTADGAGGTNLSWAKIASIKGRMINTGDSEGVRSNSFTMGGSWTLVASRNADVMSQDRIRLPGDTSVYWDVIGTDFGKTELLVQHISLLQSTEGNDF</sequence>
<protein>
    <recommendedName>
        <fullName evidence="2">Bacteriophage SPP1, head-tail adaptor</fullName>
    </recommendedName>
</protein>
<organism evidence="1">
    <name type="scientific">uncultured Caudovirales phage</name>
    <dbReference type="NCBI Taxonomy" id="2100421"/>
    <lineage>
        <taxon>Viruses</taxon>
        <taxon>Duplodnaviria</taxon>
        <taxon>Heunggongvirae</taxon>
        <taxon>Uroviricota</taxon>
        <taxon>Caudoviricetes</taxon>
        <taxon>Peduoviridae</taxon>
        <taxon>Maltschvirus</taxon>
        <taxon>Maltschvirus maltsch</taxon>
    </lineage>
</organism>
<evidence type="ECO:0008006" key="2">
    <source>
        <dbReference type="Google" id="ProtNLM"/>
    </source>
</evidence>
<proteinExistence type="predicted"/>
<name>A0A6J7X8A2_9CAUD</name>
<accession>A0A6J7X8A2</accession>
<evidence type="ECO:0000313" key="1">
    <source>
        <dbReference type="EMBL" id="CAB5225893.1"/>
    </source>
</evidence>
<gene>
    <name evidence="1" type="ORF">UFOVP757_11</name>
</gene>